<gene>
    <name evidence="4" type="ORF">MACJ_003022</name>
</gene>
<reference evidence="4" key="1">
    <citation type="submission" date="2022-07" db="EMBL/GenBank/DDBJ databases">
        <title>Evaluation of T. orientalis genome assembly methods using nanopore sequencing and analysis of variation between genomes.</title>
        <authorList>
            <person name="Yam J."/>
            <person name="Micallef M.L."/>
            <person name="Liu M."/>
            <person name="Djordjevic S.P."/>
            <person name="Bogema D.R."/>
            <person name="Jenkins C."/>
        </authorList>
    </citation>
    <scope>NUCLEOTIDE SEQUENCE</scope>
    <source>
        <strain evidence="4">Fish Creek</strain>
    </source>
</reference>
<protein>
    <recommendedName>
        <fullName evidence="3">Rab-GAP TBC domain-containing protein</fullName>
    </recommendedName>
</protein>
<feature type="compositionally biased region" description="Basic and acidic residues" evidence="1">
    <location>
        <begin position="880"/>
        <end position="890"/>
    </location>
</feature>
<feature type="region of interest" description="Disordered" evidence="1">
    <location>
        <begin position="880"/>
        <end position="900"/>
    </location>
</feature>
<accession>A0A976M739</accession>
<proteinExistence type="predicted"/>
<feature type="transmembrane region" description="Helical" evidence="2">
    <location>
        <begin position="142"/>
        <end position="161"/>
    </location>
</feature>
<evidence type="ECO:0000313" key="4">
    <source>
        <dbReference type="EMBL" id="UKJ89768.2"/>
    </source>
</evidence>
<keyword evidence="2" id="KW-1133">Transmembrane helix</keyword>
<keyword evidence="2" id="KW-0812">Transmembrane</keyword>
<keyword evidence="2" id="KW-0472">Membrane</keyword>
<sequence length="936" mass="105704">MILGMDISADFDSLDLNLVKSDTSRQQWLLDRDKIDLVERAIYTFCLYNNVGYWQGIHDVAAALAHLDPTPTVAELAVLLEFLIKNYAPFLYSKTTTEVTAKANELSDRWRLLFKYFFPKASNDYDKFCDSSFSIGWFMTLGFYRFGCAHICLAYTFLLIISSHDCMSSFMFRELGYIAARGYINYLTSRRISVDFNNSVIFSNFSNSRLIVNTLVNSNKIVLDPEEFINVSKNLYDTFDGRDFELSDFPLLYIFKSANILKYSAPSVEKIDSKKEFVEITEPDLFSKSNRFRSIESNLKAISDSYYVKYRSRKHLPSTVKRRSMQSRILHLNSMDKISDLVNAEIVYSYILSFKPFGCLRRYTRTGGSNMPVGDNFVYGNVLNQNIQYNIVDLRSAYLCSGMSLDKIFGTSKTAIIKNVDPQDAYESCLLDTNFTLWVVLTDEGYEAQDDNNAVSSLNRGLDVMESLSKNSITCVTMFRGGYKSILNSLNLPIPLPPSILSRISVRRILPWNVGNVGDNSQSTNLTSIASSIGSAAIDIERIIVKGISDISIFSRFRHSQIQQILMNVQEEEKTLASSKKNYVPLPCSDYGNKISYSIKLSNKEGTEISVKSNGTIKINGMILHPSQYKNAVSDPSISILVSLSMLFTVNCVDGLLDVECRSYGIGKLNNRVIDFFKLKADEILSNFSIVLCPIETLLSYTSIRPFTVVTNVAGLCAKTRLNGIMRKWNVYIIERQGLINHLLKCQRIAIPKQSPQHESGSTFGFTSIDSNSGSTSSDGSATSYQPDPRDISLRFRNMSLNNANNAHFNNISVNNTTNTMNNNNCSRSRFNTILRNLSVSNAFESRLTSRTDAITNRANYDRNVYRSVNHPMSVRVFSRTHEPRARESSSRSTASNLDGRLLFTTTQPNKPMPMCYNNNVFSSRSSINKRQKSSE</sequence>
<dbReference type="EMBL" id="CP056067">
    <property type="protein sequence ID" value="UKJ89768.2"/>
    <property type="molecule type" value="Genomic_DNA"/>
</dbReference>
<evidence type="ECO:0000256" key="2">
    <source>
        <dbReference type="SAM" id="Phobius"/>
    </source>
</evidence>
<organism evidence="4 5">
    <name type="scientific">Theileria orientalis</name>
    <dbReference type="NCBI Taxonomy" id="68886"/>
    <lineage>
        <taxon>Eukaryota</taxon>
        <taxon>Sar</taxon>
        <taxon>Alveolata</taxon>
        <taxon>Apicomplexa</taxon>
        <taxon>Aconoidasida</taxon>
        <taxon>Piroplasmida</taxon>
        <taxon>Theileriidae</taxon>
        <taxon>Theileria</taxon>
    </lineage>
</organism>
<evidence type="ECO:0000259" key="3">
    <source>
        <dbReference type="Pfam" id="PF00566"/>
    </source>
</evidence>
<dbReference type="Proteomes" id="UP000244803">
    <property type="component" value="Chromosome 4"/>
</dbReference>
<evidence type="ECO:0000313" key="5">
    <source>
        <dbReference type="Proteomes" id="UP000244803"/>
    </source>
</evidence>
<dbReference type="Pfam" id="PF00566">
    <property type="entry name" value="RabGAP-TBC"/>
    <property type="match status" value="1"/>
</dbReference>
<dbReference type="InterPro" id="IPR000195">
    <property type="entry name" value="Rab-GAP-TBC_dom"/>
</dbReference>
<name>A0A976M739_THEOR</name>
<feature type="domain" description="Rab-GAP TBC" evidence="3">
    <location>
        <begin position="34"/>
        <end position="147"/>
    </location>
</feature>
<dbReference type="OrthoDB" id="361497at2759"/>
<evidence type="ECO:0000256" key="1">
    <source>
        <dbReference type="SAM" id="MobiDB-lite"/>
    </source>
</evidence>
<dbReference type="AlphaFoldDB" id="A0A976M739"/>